<dbReference type="Gene3D" id="3.10.310.70">
    <property type="match status" value="1"/>
</dbReference>
<dbReference type="PROSITE" id="PS01137">
    <property type="entry name" value="TATD_1"/>
    <property type="match status" value="1"/>
</dbReference>
<evidence type="ECO:0000259" key="1">
    <source>
        <dbReference type="Pfam" id="PF07969"/>
    </source>
</evidence>
<feature type="domain" description="Amidohydrolase 3" evidence="1">
    <location>
        <begin position="56"/>
        <end position="513"/>
    </location>
</feature>
<dbReference type="InterPro" id="IPR011059">
    <property type="entry name" value="Metal-dep_hydrolase_composite"/>
</dbReference>
<dbReference type="Gene3D" id="3.20.20.140">
    <property type="entry name" value="Metal-dependent hydrolases"/>
    <property type="match status" value="1"/>
</dbReference>
<evidence type="ECO:0000313" key="3">
    <source>
        <dbReference type="Proteomes" id="UP001257060"/>
    </source>
</evidence>
<dbReference type="CDD" id="cd01300">
    <property type="entry name" value="YtcJ_like"/>
    <property type="match status" value="1"/>
</dbReference>
<sequence length="517" mass="55938">MTDAADLVLLDGEIHTLCDPDETHEAIAVRDGRIVRIGATYDVEFLVGTETETLRLDGDVVLPGFVDAHTHLDMVGRSLVHADLSGASGPDDCRDRLRKRLDELESEGGAESDDWVLGFGYDESGWAESRYLTCEDLDSVATDRPVAAFREDMHVVSLNSVALDRHLGEMPKDDVRFDGEDPTGVVVEEAVDAIYGAVEPGVEETEELLRAAQAAANERGVTGVHDMTRNSQKPRVYRDLDRAGELTLRVRINYWADHLDGVIDAGLRTNHGSEMVRTGAIKTFTDGSFGGRTAKLSDPYSDSEGETGTWVVDPEELADVVSRADAYGLQLSAHAIGDEAVDAVLDAYETCESPGESRHRVEHAELADDEAIARFAESGVVASVQPNFLKWAEEGGLYASRLGDRRTETNRYAALADAGVPLAFGSDCMPLDPLLGVHWAVNAPAEAQRLSVTDALRAYTSGAAYAGFDEDRLGTLEVGKTADLTVLAESPWEAERIRDIDVSATVVDGRVVYDADA</sequence>
<dbReference type="SUPFAM" id="SSF51338">
    <property type="entry name" value="Composite domain of metallo-dependent hydrolases"/>
    <property type="match status" value="1"/>
</dbReference>
<evidence type="ECO:0000313" key="2">
    <source>
        <dbReference type="EMBL" id="MDS0299552.1"/>
    </source>
</evidence>
<protein>
    <submittedName>
        <fullName evidence="2">Amidohydrolase</fullName>
    </submittedName>
</protein>
<dbReference type="Gene3D" id="2.30.40.10">
    <property type="entry name" value="Urease, subunit C, domain 1"/>
    <property type="match status" value="1"/>
</dbReference>
<dbReference type="InterPro" id="IPR018228">
    <property type="entry name" value="DNase_TatD-rel_CS"/>
</dbReference>
<dbReference type="InterPro" id="IPR032466">
    <property type="entry name" value="Metal_Hydrolase"/>
</dbReference>
<organism evidence="2 3">
    <name type="scientific">Halogeometricum salsisoli</name>
    <dbReference type="NCBI Taxonomy" id="2950536"/>
    <lineage>
        <taxon>Archaea</taxon>
        <taxon>Methanobacteriati</taxon>
        <taxon>Methanobacteriota</taxon>
        <taxon>Stenosarchaea group</taxon>
        <taxon>Halobacteria</taxon>
        <taxon>Halobacteriales</taxon>
        <taxon>Haloferacaceae</taxon>
        <taxon>Halogeometricum</taxon>
    </lineage>
</organism>
<name>A0ABU2GFI1_9EURY</name>
<gene>
    <name evidence="2" type="ORF">NDI76_12440</name>
</gene>
<dbReference type="InterPro" id="IPR013108">
    <property type="entry name" value="Amidohydro_3"/>
</dbReference>
<dbReference type="RefSeq" id="WP_310924404.1">
    <property type="nucleotide sequence ID" value="NZ_JAMQOP010000002.1"/>
</dbReference>
<keyword evidence="3" id="KW-1185">Reference proteome</keyword>
<dbReference type="PANTHER" id="PTHR22642:SF2">
    <property type="entry name" value="PROTEIN LONG AFTER FAR-RED 3"/>
    <property type="match status" value="1"/>
</dbReference>
<dbReference type="SUPFAM" id="SSF51556">
    <property type="entry name" value="Metallo-dependent hydrolases"/>
    <property type="match status" value="1"/>
</dbReference>
<reference evidence="2 3" key="1">
    <citation type="submission" date="2022-06" db="EMBL/GenBank/DDBJ databases">
        <title>Halogeometricum sp. a new haloarchaeum isolate from saline soil.</title>
        <authorList>
            <person name="Strakova D."/>
            <person name="Galisteo C."/>
            <person name="Sanchez-Porro C."/>
            <person name="Ventosa A."/>
        </authorList>
    </citation>
    <scope>NUCLEOTIDE SEQUENCE [LARGE SCALE GENOMIC DNA]</scope>
    <source>
        <strain evidence="2 3">S1BR25-6</strain>
    </source>
</reference>
<dbReference type="InterPro" id="IPR033932">
    <property type="entry name" value="YtcJ-like"/>
</dbReference>
<dbReference type="Pfam" id="PF07969">
    <property type="entry name" value="Amidohydro_3"/>
    <property type="match status" value="1"/>
</dbReference>
<dbReference type="EMBL" id="JAMQOP010000002">
    <property type="protein sequence ID" value="MDS0299552.1"/>
    <property type="molecule type" value="Genomic_DNA"/>
</dbReference>
<proteinExistence type="predicted"/>
<accession>A0ABU2GFI1</accession>
<dbReference type="PANTHER" id="PTHR22642">
    <property type="entry name" value="IMIDAZOLONEPROPIONASE"/>
    <property type="match status" value="1"/>
</dbReference>
<dbReference type="Proteomes" id="UP001257060">
    <property type="component" value="Unassembled WGS sequence"/>
</dbReference>
<comment type="caution">
    <text evidence="2">The sequence shown here is derived from an EMBL/GenBank/DDBJ whole genome shotgun (WGS) entry which is preliminary data.</text>
</comment>